<accession>A0A9X8UK19</accession>
<sequence length="105" mass="11110">MHFILSTLLFFCGLAAALSVLAVSLVLVVRSARSLFPLLYLALSLFYSASLVYALARQGTGVACAQASGGQLALYGALLVLHLLFLFDLLKRAKASFKSGKGASR</sequence>
<name>A0A9X8UK19_9FIRM</name>
<dbReference type="Proteomes" id="UP000294682">
    <property type="component" value="Unassembled WGS sequence"/>
</dbReference>
<feature type="transmembrane region" description="Helical" evidence="1">
    <location>
        <begin position="6"/>
        <end position="28"/>
    </location>
</feature>
<dbReference type="RefSeq" id="WP_132084253.1">
    <property type="nucleotide sequence ID" value="NZ_JADNAH010000131.1"/>
</dbReference>
<comment type="caution">
    <text evidence="2">The sequence shown here is derived from an EMBL/GenBank/DDBJ whole genome shotgun (WGS) entry which is preliminary data.</text>
</comment>
<evidence type="ECO:0000256" key="1">
    <source>
        <dbReference type="SAM" id="Phobius"/>
    </source>
</evidence>
<evidence type="ECO:0000313" key="3">
    <source>
        <dbReference type="Proteomes" id="UP000294682"/>
    </source>
</evidence>
<keyword evidence="1" id="KW-1133">Transmembrane helix</keyword>
<evidence type="ECO:0000313" key="2">
    <source>
        <dbReference type="EMBL" id="TCL44164.1"/>
    </source>
</evidence>
<keyword evidence="1" id="KW-0812">Transmembrane</keyword>
<feature type="transmembrane region" description="Helical" evidence="1">
    <location>
        <begin position="72"/>
        <end position="90"/>
    </location>
</feature>
<reference evidence="2 3" key="1">
    <citation type="submission" date="2019-03" db="EMBL/GenBank/DDBJ databases">
        <title>Genomic Encyclopedia of Type Strains, Phase IV (KMG-IV): sequencing the most valuable type-strain genomes for metagenomic binning, comparative biology and taxonomic classification.</title>
        <authorList>
            <person name="Goeker M."/>
        </authorList>
    </citation>
    <scope>NUCLEOTIDE SEQUENCE [LARGE SCALE GENOMIC DNA]</scope>
    <source>
        <strain evidence="2 3">DSM 100433</strain>
    </source>
</reference>
<feature type="transmembrane region" description="Helical" evidence="1">
    <location>
        <begin position="35"/>
        <end position="56"/>
    </location>
</feature>
<gene>
    <name evidence="2" type="ORF">EDD78_103202</name>
</gene>
<keyword evidence="1" id="KW-0472">Membrane</keyword>
<keyword evidence="3" id="KW-1185">Reference proteome</keyword>
<proteinExistence type="predicted"/>
<protein>
    <submittedName>
        <fullName evidence="2">Uncharacterized protein</fullName>
    </submittedName>
</protein>
<dbReference type="EMBL" id="SLUK01000003">
    <property type="protein sequence ID" value="TCL44164.1"/>
    <property type="molecule type" value="Genomic_DNA"/>
</dbReference>
<dbReference type="AlphaFoldDB" id="A0A9X8UK19"/>
<organism evidence="2 3">
    <name type="scientific">Harryflintia acetispora</name>
    <dbReference type="NCBI Taxonomy" id="1849041"/>
    <lineage>
        <taxon>Bacteria</taxon>
        <taxon>Bacillati</taxon>
        <taxon>Bacillota</taxon>
        <taxon>Clostridia</taxon>
        <taxon>Eubacteriales</taxon>
        <taxon>Oscillospiraceae</taxon>
        <taxon>Harryflintia</taxon>
    </lineage>
</organism>